<evidence type="ECO:0000256" key="1">
    <source>
        <dbReference type="SAM" id="Phobius"/>
    </source>
</evidence>
<keyword evidence="3" id="KW-1185">Reference proteome</keyword>
<feature type="transmembrane region" description="Helical" evidence="1">
    <location>
        <begin position="44"/>
        <end position="64"/>
    </location>
</feature>
<evidence type="ECO:0000313" key="2">
    <source>
        <dbReference type="EMBL" id="MDN4475748.1"/>
    </source>
</evidence>
<organism evidence="2 3">
    <name type="scientific">Demequina litoralis</name>
    <dbReference type="NCBI Taxonomy" id="3051660"/>
    <lineage>
        <taxon>Bacteria</taxon>
        <taxon>Bacillati</taxon>
        <taxon>Actinomycetota</taxon>
        <taxon>Actinomycetes</taxon>
        <taxon>Micrococcales</taxon>
        <taxon>Demequinaceae</taxon>
        <taxon>Demequina</taxon>
    </lineage>
</organism>
<evidence type="ECO:0008006" key="4">
    <source>
        <dbReference type="Google" id="ProtNLM"/>
    </source>
</evidence>
<accession>A0ABT8G9D6</accession>
<keyword evidence="1" id="KW-1133">Transmembrane helix</keyword>
<keyword evidence="1" id="KW-0472">Membrane</keyword>
<dbReference type="Proteomes" id="UP001172728">
    <property type="component" value="Unassembled WGS sequence"/>
</dbReference>
<proteinExistence type="predicted"/>
<reference evidence="2" key="1">
    <citation type="submission" date="2023-06" db="EMBL/GenBank/DDBJ databases">
        <title>Sysu t00192.</title>
        <authorList>
            <person name="Gao L."/>
            <person name="Fang B.-Z."/>
            <person name="Li W.-J."/>
        </authorList>
    </citation>
    <scope>NUCLEOTIDE SEQUENCE</scope>
    <source>
        <strain evidence="2">SYSU T00192</strain>
    </source>
</reference>
<dbReference type="RefSeq" id="WP_301133116.1">
    <property type="nucleotide sequence ID" value="NZ_JAUHPW010000005.1"/>
</dbReference>
<protein>
    <recommendedName>
        <fullName evidence="4">PknH-like extracellular domain-containing protein</fullName>
    </recommendedName>
</protein>
<evidence type="ECO:0000313" key="3">
    <source>
        <dbReference type="Proteomes" id="UP001172728"/>
    </source>
</evidence>
<comment type="caution">
    <text evidence="2">The sequence shown here is derived from an EMBL/GenBank/DDBJ whole genome shotgun (WGS) entry which is preliminary data.</text>
</comment>
<keyword evidence="1" id="KW-0812">Transmembrane</keyword>
<dbReference type="EMBL" id="JAUHPW010000005">
    <property type="protein sequence ID" value="MDN4475748.1"/>
    <property type="molecule type" value="Genomic_DNA"/>
</dbReference>
<gene>
    <name evidence="2" type="ORF">QQX09_07755</name>
</gene>
<name>A0ABT8G9D6_9MICO</name>
<sequence length="262" mass="26691">MTEELGDVLDEVAGDEERAFAAAHRGDETGLYVRAIVPRRRARWTVPALAGVAAVGALGLAFALGPARDEAAPVGASAEAAATVAADPDAVPGEAGWSVGGLVVDPTASAGSLAAAVGDVSGTSSACPALETFGSLEGGSDWSTGVHVGAFVQDDGAANDLHVRRFENVEVASRYLGELKRIADTCAAAVAEWGTTATVLRHLIEGLDGEAVAVAMQVRGTRDAWRLWVHVDGTEAVAVVADPGAPDLGAAIIRAWIHGARR</sequence>